<name>A0A934RQX5_9BACT</name>
<accession>A0A934RQX5</accession>
<proteinExistence type="predicted"/>
<dbReference type="EMBL" id="JAENIL010000001">
    <property type="protein sequence ID" value="MBK1875267.1"/>
    <property type="molecule type" value="Genomic_DNA"/>
</dbReference>
<dbReference type="PROSITE" id="PS01124">
    <property type="entry name" value="HTH_ARAC_FAMILY_2"/>
    <property type="match status" value="1"/>
</dbReference>
<dbReference type="Gene3D" id="1.10.10.60">
    <property type="entry name" value="Homeodomain-like"/>
    <property type="match status" value="2"/>
</dbReference>
<sequence length="280" mass="32094">MKLSRENIQPHSGNSFARIEFDLPQFDTHYHYHPEVEITWIAESEGQRLVGDALEAFEPGDLILIGGNVPHQYCNWKSGRARSRVIQFRQEILAPGVLDLAEFGRVRHLLDLAARGVGFSDEVRKAALQQMQRVFKAEEGPSTIIALLELLRILSQEESPRQIASVVYAEPVKLKKIDRLQRVLNYLEQNWQETVTLKEAAQAAALHPQSMSRFFQQHLGMSFQDYLIQLRIGRAARLLLETERTVVDIAFHCGFNNLANFNRHFQNAYKKTPSAYRKGL</sequence>
<dbReference type="GO" id="GO:0003700">
    <property type="term" value="F:DNA-binding transcription factor activity"/>
    <property type="evidence" value="ECO:0007669"/>
    <property type="project" value="InterPro"/>
</dbReference>
<dbReference type="SUPFAM" id="SSF46689">
    <property type="entry name" value="Homeodomain-like"/>
    <property type="match status" value="2"/>
</dbReference>
<dbReference type="InterPro" id="IPR009057">
    <property type="entry name" value="Homeodomain-like_sf"/>
</dbReference>
<organism evidence="5 6">
    <name type="scientific">Pelagicoccus mobilis</name>
    <dbReference type="NCBI Taxonomy" id="415221"/>
    <lineage>
        <taxon>Bacteria</taxon>
        <taxon>Pseudomonadati</taxon>
        <taxon>Verrucomicrobiota</taxon>
        <taxon>Opitutia</taxon>
        <taxon>Puniceicoccales</taxon>
        <taxon>Pelagicoccaceae</taxon>
        <taxon>Pelagicoccus</taxon>
    </lineage>
</organism>
<dbReference type="Proteomes" id="UP000617628">
    <property type="component" value="Unassembled WGS sequence"/>
</dbReference>
<protein>
    <submittedName>
        <fullName evidence="5">Helix-turn-helix domain-containing protein</fullName>
    </submittedName>
</protein>
<dbReference type="PROSITE" id="PS00041">
    <property type="entry name" value="HTH_ARAC_FAMILY_1"/>
    <property type="match status" value="1"/>
</dbReference>
<evidence type="ECO:0000313" key="6">
    <source>
        <dbReference type="Proteomes" id="UP000617628"/>
    </source>
</evidence>
<reference evidence="5" key="1">
    <citation type="submission" date="2021-01" db="EMBL/GenBank/DDBJ databases">
        <title>Modified the classification status of verrucomicrobia.</title>
        <authorList>
            <person name="Feng X."/>
        </authorList>
    </citation>
    <scope>NUCLEOTIDE SEQUENCE</scope>
    <source>
        <strain evidence="5">KCTC 13126</strain>
    </source>
</reference>
<dbReference type="PANTHER" id="PTHR43280:SF27">
    <property type="entry name" value="TRANSCRIPTIONAL REGULATOR MTLR"/>
    <property type="match status" value="1"/>
</dbReference>
<dbReference type="SMART" id="SM00342">
    <property type="entry name" value="HTH_ARAC"/>
    <property type="match status" value="1"/>
</dbReference>
<dbReference type="PANTHER" id="PTHR43280">
    <property type="entry name" value="ARAC-FAMILY TRANSCRIPTIONAL REGULATOR"/>
    <property type="match status" value="1"/>
</dbReference>
<evidence type="ECO:0000256" key="1">
    <source>
        <dbReference type="ARBA" id="ARBA00023015"/>
    </source>
</evidence>
<dbReference type="InterPro" id="IPR018062">
    <property type="entry name" value="HTH_AraC-typ_CS"/>
</dbReference>
<dbReference type="InterPro" id="IPR011051">
    <property type="entry name" value="RmlC_Cupin_sf"/>
</dbReference>
<dbReference type="RefSeq" id="WP_200353483.1">
    <property type="nucleotide sequence ID" value="NZ_JAENIL010000001.1"/>
</dbReference>
<evidence type="ECO:0000259" key="4">
    <source>
        <dbReference type="PROSITE" id="PS01124"/>
    </source>
</evidence>
<keyword evidence="3" id="KW-0804">Transcription</keyword>
<feature type="domain" description="HTH araC/xylS-type" evidence="4">
    <location>
        <begin position="181"/>
        <end position="279"/>
    </location>
</feature>
<dbReference type="InterPro" id="IPR018060">
    <property type="entry name" value="HTH_AraC"/>
</dbReference>
<dbReference type="InterPro" id="IPR014710">
    <property type="entry name" value="RmlC-like_jellyroll"/>
</dbReference>
<gene>
    <name evidence="5" type="ORF">JIN87_00235</name>
</gene>
<dbReference type="AlphaFoldDB" id="A0A934RQX5"/>
<evidence type="ECO:0000313" key="5">
    <source>
        <dbReference type="EMBL" id="MBK1875267.1"/>
    </source>
</evidence>
<keyword evidence="6" id="KW-1185">Reference proteome</keyword>
<evidence type="ECO:0000256" key="3">
    <source>
        <dbReference type="ARBA" id="ARBA00023163"/>
    </source>
</evidence>
<evidence type="ECO:0000256" key="2">
    <source>
        <dbReference type="ARBA" id="ARBA00023125"/>
    </source>
</evidence>
<dbReference type="SUPFAM" id="SSF51182">
    <property type="entry name" value="RmlC-like cupins"/>
    <property type="match status" value="1"/>
</dbReference>
<dbReference type="Gene3D" id="2.60.120.10">
    <property type="entry name" value="Jelly Rolls"/>
    <property type="match status" value="1"/>
</dbReference>
<keyword evidence="2" id="KW-0238">DNA-binding</keyword>
<dbReference type="GO" id="GO:0043565">
    <property type="term" value="F:sequence-specific DNA binding"/>
    <property type="evidence" value="ECO:0007669"/>
    <property type="project" value="InterPro"/>
</dbReference>
<comment type="caution">
    <text evidence="5">The sequence shown here is derived from an EMBL/GenBank/DDBJ whole genome shotgun (WGS) entry which is preliminary data.</text>
</comment>
<keyword evidence="1" id="KW-0805">Transcription regulation</keyword>
<dbReference type="Pfam" id="PF12833">
    <property type="entry name" value="HTH_18"/>
    <property type="match status" value="1"/>
</dbReference>